<keyword evidence="6" id="KW-1185">Reference proteome</keyword>
<dbReference type="AlphaFoldDB" id="A0A1H1CUE5"/>
<dbReference type="PANTHER" id="PTHR45772:SF1">
    <property type="entry name" value="ABC TRANSPORTER ATP-BINDING PROTEIN"/>
    <property type="match status" value="1"/>
</dbReference>
<evidence type="ECO:0000259" key="4">
    <source>
        <dbReference type="PROSITE" id="PS50893"/>
    </source>
</evidence>
<dbReference type="GO" id="GO:0016887">
    <property type="term" value="F:ATP hydrolysis activity"/>
    <property type="evidence" value="ECO:0007669"/>
    <property type="project" value="InterPro"/>
</dbReference>
<dbReference type="KEGG" id="acry:AC20117_06935"/>
<dbReference type="InterPro" id="IPR003593">
    <property type="entry name" value="AAA+_ATPase"/>
</dbReference>
<dbReference type="FunFam" id="3.40.50.300:FF:000421">
    <property type="entry name" value="Branched-chain amino acid ABC transporter ATP-binding protein"/>
    <property type="match status" value="1"/>
</dbReference>
<feature type="domain" description="ABC transporter" evidence="4">
    <location>
        <begin position="8"/>
        <end position="256"/>
    </location>
</feature>
<dbReference type="EMBL" id="FNKH01000002">
    <property type="protein sequence ID" value="SDQ67770.1"/>
    <property type="molecule type" value="Genomic_DNA"/>
</dbReference>
<dbReference type="Gene3D" id="3.40.50.300">
    <property type="entry name" value="P-loop containing nucleotide triphosphate hydrolases"/>
    <property type="match status" value="1"/>
</dbReference>
<name>A0A1H1CUE5_9MICC</name>
<evidence type="ECO:0000256" key="2">
    <source>
        <dbReference type="ARBA" id="ARBA00022741"/>
    </source>
</evidence>
<evidence type="ECO:0000256" key="1">
    <source>
        <dbReference type="ARBA" id="ARBA00022448"/>
    </source>
</evidence>
<dbReference type="SUPFAM" id="SSF52540">
    <property type="entry name" value="P-loop containing nucleoside triphosphate hydrolases"/>
    <property type="match status" value="1"/>
</dbReference>
<accession>A0A1H1CUE5</accession>
<dbReference type="PANTHER" id="PTHR45772">
    <property type="entry name" value="CONSERVED COMPONENT OF ABC TRANSPORTER FOR NATURAL AMINO ACIDS-RELATED"/>
    <property type="match status" value="1"/>
</dbReference>
<sequence length="262" mass="28146">MNQQIPALEVSDVVVRFGAVKALDGVSFSVEPGTVHSIIGPNGAGKSTMLNVLSGVYRPKSGSVRLGNQDLVGLRADRITKLGMARAFQNLALSGEQSVEENLMLGRHSLTRTGFIAAGLGLPSARNEERRHRGRVREIAEFLDLTEQLDGPVGELSYGGQKRVEIARALAMEPKVLLLDEPVAGMNAGEKRYISSLIAEIARSLSITVILVEHDMEMVMSISDRVTVLDFGRRISDGTPAEVQNDPAVIGVYLGTPSEKAS</sequence>
<dbReference type="InterPro" id="IPR003439">
    <property type="entry name" value="ABC_transporter-like_ATP-bd"/>
</dbReference>
<dbReference type="RefSeq" id="WP_074700348.1">
    <property type="nucleotide sequence ID" value="NZ_CP018863.1"/>
</dbReference>
<dbReference type="STRING" id="37928.SAMN04489742_2093"/>
<keyword evidence="2" id="KW-0547">Nucleotide-binding</keyword>
<dbReference type="SMART" id="SM00382">
    <property type="entry name" value="AAA"/>
    <property type="match status" value="1"/>
</dbReference>
<evidence type="ECO:0000256" key="3">
    <source>
        <dbReference type="ARBA" id="ARBA00022840"/>
    </source>
</evidence>
<keyword evidence="1" id="KW-0813">Transport</keyword>
<proteinExistence type="predicted"/>
<evidence type="ECO:0000313" key="6">
    <source>
        <dbReference type="Proteomes" id="UP000181917"/>
    </source>
</evidence>
<dbReference type="InterPro" id="IPR051120">
    <property type="entry name" value="ABC_AA/LPS_Transport"/>
</dbReference>
<dbReference type="GO" id="GO:0005886">
    <property type="term" value="C:plasma membrane"/>
    <property type="evidence" value="ECO:0007669"/>
    <property type="project" value="TreeGrafter"/>
</dbReference>
<dbReference type="Pfam" id="PF00005">
    <property type="entry name" value="ABC_tran"/>
    <property type="match status" value="1"/>
</dbReference>
<dbReference type="OrthoDB" id="9805514at2"/>
<dbReference type="CDD" id="cd03219">
    <property type="entry name" value="ABC_Mj1267_LivG_branched"/>
    <property type="match status" value="1"/>
</dbReference>
<protein>
    <submittedName>
        <fullName evidence="5">Amino acid/amide ABC transporter ATP-binding protein 1, HAAT family</fullName>
    </submittedName>
</protein>
<dbReference type="InterPro" id="IPR032823">
    <property type="entry name" value="BCA_ABC_TP_C"/>
</dbReference>
<dbReference type="GO" id="GO:0005524">
    <property type="term" value="F:ATP binding"/>
    <property type="evidence" value="ECO:0007669"/>
    <property type="project" value="UniProtKB-KW"/>
</dbReference>
<evidence type="ECO:0000313" key="5">
    <source>
        <dbReference type="EMBL" id="SDQ67770.1"/>
    </source>
</evidence>
<dbReference type="InterPro" id="IPR027417">
    <property type="entry name" value="P-loop_NTPase"/>
</dbReference>
<dbReference type="Proteomes" id="UP000181917">
    <property type="component" value="Unassembled WGS sequence"/>
</dbReference>
<gene>
    <name evidence="5" type="ORF">SAMN04489742_2093</name>
</gene>
<dbReference type="PROSITE" id="PS50893">
    <property type="entry name" value="ABC_TRANSPORTER_2"/>
    <property type="match status" value="1"/>
</dbReference>
<reference evidence="5 6" key="1">
    <citation type="submission" date="2016-10" db="EMBL/GenBank/DDBJ databases">
        <authorList>
            <person name="de Groot N.N."/>
        </authorList>
    </citation>
    <scope>NUCLEOTIDE SEQUENCE [LARGE SCALE GENOMIC DNA]</scope>
    <source>
        <strain evidence="5 6">DSM 20117</strain>
    </source>
</reference>
<dbReference type="Pfam" id="PF12399">
    <property type="entry name" value="BCA_ABC_TP_C"/>
    <property type="match status" value="1"/>
</dbReference>
<organism evidence="5 6">
    <name type="scientific">Crystallibacter crystallopoietes</name>
    <dbReference type="NCBI Taxonomy" id="37928"/>
    <lineage>
        <taxon>Bacteria</taxon>
        <taxon>Bacillati</taxon>
        <taxon>Actinomycetota</taxon>
        <taxon>Actinomycetes</taxon>
        <taxon>Micrococcales</taxon>
        <taxon>Micrococcaceae</taxon>
        <taxon>Crystallibacter</taxon>
    </lineage>
</organism>
<keyword evidence="3 5" id="KW-0067">ATP-binding</keyword>